<proteinExistence type="predicted"/>
<dbReference type="RefSeq" id="WP_307390312.1">
    <property type="nucleotide sequence ID" value="NZ_BAAADK010000018.1"/>
</dbReference>
<evidence type="ECO:0000313" key="3">
    <source>
        <dbReference type="Proteomes" id="UP001235840"/>
    </source>
</evidence>
<dbReference type="EMBL" id="JAUSTY010000002">
    <property type="protein sequence ID" value="MDQ0164547.1"/>
    <property type="molecule type" value="Genomic_DNA"/>
</dbReference>
<keyword evidence="1" id="KW-1133">Transmembrane helix</keyword>
<feature type="transmembrane region" description="Helical" evidence="1">
    <location>
        <begin position="7"/>
        <end position="31"/>
    </location>
</feature>
<evidence type="ECO:0000256" key="1">
    <source>
        <dbReference type="SAM" id="Phobius"/>
    </source>
</evidence>
<gene>
    <name evidence="2" type="ORF">J2S11_000447</name>
</gene>
<name>A0ABT9VU86_9BACI</name>
<keyword evidence="1" id="KW-0472">Membrane</keyword>
<feature type="transmembrane region" description="Helical" evidence="1">
    <location>
        <begin position="104"/>
        <end position="127"/>
    </location>
</feature>
<dbReference type="Proteomes" id="UP001235840">
    <property type="component" value="Unassembled WGS sequence"/>
</dbReference>
<accession>A0ABT9VU86</accession>
<reference evidence="2 3" key="1">
    <citation type="submission" date="2023-07" db="EMBL/GenBank/DDBJ databases">
        <title>Genomic Encyclopedia of Type Strains, Phase IV (KMG-IV): sequencing the most valuable type-strain genomes for metagenomic binning, comparative biology and taxonomic classification.</title>
        <authorList>
            <person name="Goeker M."/>
        </authorList>
    </citation>
    <scope>NUCLEOTIDE SEQUENCE [LARGE SCALE GENOMIC DNA]</scope>
    <source>
        <strain evidence="2 3">DSM 12751</strain>
    </source>
</reference>
<keyword evidence="1" id="KW-0812">Transmembrane</keyword>
<sequence length="182" mass="19938">MKGNQALAIGIKLIGCVTVVYALITLIYGVYNIVLSSNHGMVEEILFAQRFSIFVGGLAVPVVIGALGFYLLAAGEKVAKRFSKDWSFENENMYRQTFSAALKLVGVAMVVYCLFPLSTALTEIIYIQTLSSSSGAIYSTDQQLFSFWKNAVPGLVYLLGGLYFTFRGKGLVSLAFRGENRE</sequence>
<protein>
    <submittedName>
        <fullName evidence="2">Membrane protein</fullName>
    </submittedName>
</protein>
<feature type="transmembrane region" description="Helical" evidence="1">
    <location>
        <begin position="147"/>
        <end position="166"/>
    </location>
</feature>
<organism evidence="2 3">
    <name type="scientific">Caldalkalibacillus horti</name>
    <dbReference type="NCBI Taxonomy" id="77523"/>
    <lineage>
        <taxon>Bacteria</taxon>
        <taxon>Bacillati</taxon>
        <taxon>Bacillota</taxon>
        <taxon>Bacilli</taxon>
        <taxon>Bacillales</taxon>
        <taxon>Bacillaceae</taxon>
        <taxon>Caldalkalibacillus</taxon>
    </lineage>
</organism>
<comment type="caution">
    <text evidence="2">The sequence shown here is derived from an EMBL/GenBank/DDBJ whole genome shotgun (WGS) entry which is preliminary data.</text>
</comment>
<evidence type="ECO:0000313" key="2">
    <source>
        <dbReference type="EMBL" id="MDQ0164547.1"/>
    </source>
</evidence>
<keyword evidence="3" id="KW-1185">Reference proteome</keyword>
<feature type="transmembrane region" description="Helical" evidence="1">
    <location>
        <begin position="51"/>
        <end position="73"/>
    </location>
</feature>